<evidence type="ECO:0000256" key="2">
    <source>
        <dbReference type="SAM" id="Phobius"/>
    </source>
</evidence>
<protein>
    <submittedName>
        <fullName evidence="3">Uncharacterized protein</fullName>
    </submittedName>
</protein>
<organism evidence="3">
    <name type="scientific">Treponema denticola H1-T</name>
    <dbReference type="NCBI Taxonomy" id="999431"/>
    <lineage>
        <taxon>Bacteria</taxon>
        <taxon>Pseudomonadati</taxon>
        <taxon>Spirochaetota</taxon>
        <taxon>Spirochaetia</taxon>
        <taxon>Spirochaetales</taxon>
        <taxon>Treponemataceae</taxon>
        <taxon>Treponema</taxon>
    </lineage>
</organism>
<evidence type="ECO:0000313" key="3">
    <source>
        <dbReference type="EMBL" id="EMB29329.1"/>
    </source>
</evidence>
<keyword evidence="2" id="KW-0812">Transmembrane</keyword>
<reference evidence="3" key="1">
    <citation type="submission" date="2012-01" db="EMBL/GenBank/DDBJ databases">
        <title>The Genome Sequence of Treponema denticola H1-T.</title>
        <authorList>
            <consortium name="The Broad Institute Genome Sequencing Platform"/>
            <person name="Earl A."/>
            <person name="Ward D."/>
            <person name="Feldgarden M."/>
            <person name="Gevers D."/>
            <person name="Blanton J.M."/>
            <person name="Fenno C.J."/>
            <person name="Baranova O.V."/>
            <person name="Mathney J."/>
            <person name="Dewhirst F.E."/>
            <person name="Izard J."/>
            <person name="Young S.K."/>
            <person name="Zeng Q."/>
            <person name="Gargeya S."/>
            <person name="Fitzgerald M."/>
            <person name="Haas B."/>
            <person name="Abouelleil A."/>
            <person name="Alvarado L."/>
            <person name="Arachchi H.M."/>
            <person name="Berlin A."/>
            <person name="Chapman S.B."/>
            <person name="Gearin G."/>
            <person name="Goldberg J."/>
            <person name="Griggs A."/>
            <person name="Gujja S."/>
            <person name="Hansen M."/>
            <person name="Heiman D."/>
            <person name="Howarth C."/>
            <person name="Larimer J."/>
            <person name="Lui A."/>
            <person name="MacDonald P.J.P."/>
            <person name="McCowen C."/>
            <person name="Montmayeur A."/>
            <person name="Murphy C."/>
            <person name="Neiman D."/>
            <person name="Pearson M."/>
            <person name="Priest M."/>
            <person name="Roberts A."/>
            <person name="Saif S."/>
            <person name="Shea T."/>
            <person name="Sisk P."/>
            <person name="Stolte C."/>
            <person name="Sykes S."/>
            <person name="Wortman J."/>
            <person name="Nusbaum C."/>
            <person name="Birren B."/>
        </authorList>
    </citation>
    <scope>NUCLEOTIDE SEQUENCE [LARGE SCALE GENOMIC DNA]</scope>
    <source>
        <strain evidence="3">H1-T</strain>
    </source>
</reference>
<dbReference type="RefSeq" id="WP_002689502.1">
    <property type="nucleotide sequence ID" value="NZ_CM001794.1"/>
</dbReference>
<keyword evidence="1" id="KW-0175">Coiled coil</keyword>
<keyword evidence="2" id="KW-1133">Transmembrane helix</keyword>
<gene>
    <name evidence="3" type="ORF">HMPREF9725_02199</name>
</gene>
<dbReference type="PATRIC" id="fig|999431.4.peg.2275"/>
<dbReference type="EMBL" id="AGDW01000022">
    <property type="protein sequence ID" value="EMB29329.1"/>
    <property type="molecule type" value="Genomic_DNA"/>
</dbReference>
<dbReference type="HOGENOM" id="CLU_1937201_0_0_12"/>
<dbReference type="Proteomes" id="UP000011708">
    <property type="component" value="Chromosome"/>
</dbReference>
<keyword evidence="2" id="KW-0472">Membrane</keyword>
<dbReference type="AlphaFoldDB" id="M2C4M6"/>
<name>M2C4M6_TREDN</name>
<accession>M2C4M6</accession>
<evidence type="ECO:0000256" key="1">
    <source>
        <dbReference type="SAM" id="Coils"/>
    </source>
</evidence>
<feature type="transmembrane region" description="Helical" evidence="2">
    <location>
        <begin position="12"/>
        <end position="30"/>
    </location>
</feature>
<comment type="caution">
    <text evidence="3">The sequence shown here is derived from an EMBL/GenBank/DDBJ whole genome shotgun (WGS) entry which is preliminary data.</text>
</comment>
<feature type="coiled-coil region" evidence="1">
    <location>
        <begin position="30"/>
        <end position="86"/>
    </location>
</feature>
<proteinExistence type="predicted"/>
<sequence length="130" mass="15060">MGFEQLIIAAQNWGPTAISTIIAFVISYLIRQQKKNAEEDSDREKKLKESLSIGLSRLEENFDKSFSALKKEIEKHQNEIGALKMDKLEKDDFYKDMGGWRSELNRVQDLIIAQNNTTLEKIIELWKGQK</sequence>